<dbReference type="Proteomes" id="UP000789702">
    <property type="component" value="Unassembled WGS sequence"/>
</dbReference>
<comment type="caution">
    <text evidence="1">The sequence shown here is derived from an EMBL/GenBank/DDBJ whole genome shotgun (WGS) entry which is preliminary data.</text>
</comment>
<feature type="non-terminal residue" evidence="1">
    <location>
        <position position="46"/>
    </location>
</feature>
<accession>A0ACA9QI76</accession>
<evidence type="ECO:0000313" key="2">
    <source>
        <dbReference type="Proteomes" id="UP000789702"/>
    </source>
</evidence>
<sequence length="46" mass="5121">SGDGISSLLNSFSRKILLSSRRSLSRKSSRVCVLLVEGLRFCFSEE</sequence>
<name>A0ACA9QI76_9GLOM</name>
<organism evidence="1 2">
    <name type="scientific">Dentiscutata heterogama</name>
    <dbReference type="NCBI Taxonomy" id="1316150"/>
    <lineage>
        <taxon>Eukaryota</taxon>
        <taxon>Fungi</taxon>
        <taxon>Fungi incertae sedis</taxon>
        <taxon>Mucoromycota</taxon>
        <taxon>Glomeromycotina</taxon>
        <taxon>Glomeromycetes</taxon>
        <taxon>Diversisporales</taxon>
        <taxon>Gigasporaceae</taxon>
        <taxon>Dentiscutata</taxon>
    </lineage>
</organism>
<proteinExistence type="predicted"/>
<reference evidence="1" key="1">
    <citation type="submission" date="2021-06" db="EMBL/GenBank/DDBJ databases">
        <authorList>
            <person name="Kallberg Y."/>
            <person name="Tangrot J."/>
            <person name="Rosling A."/>
        </authorList>
    </citation>
    <scope>NUCLEOTIDE SEQUENCE</scope>
    <source>
        <strain evidence="1">IL203A</strain>
    </source>
</reference>
<protein>
    <submittedName>
        <fullName evidence="1">1306_t:CDS:1</fullName>
    </submittedName>
</protein>
<feature type="non-terminal residue" evidence="1">
    <location>
        <position position="1"/>
    </location>
</feature>
<keyword evidence="2" id="KW-1185">Reference proteome</keyword>
<dbReference type="EMBL" id="CAJVPU010043738">
    <property type="protein sequence ID" value="CAG8746294.1"/>
    <property type="molecule type" value="Genomic_DNA"/>
</dbReference>
<evidence type="ECO:0000313" key="1">
    <source>
        <dbReference type="EMBL" id="CAG8746294.1"/>
    </source>
</evidence>
<gene>
    <name evidence="1" type="ORF">DHETER_LOCUS14366</name>
</gene>